<evidence type="ECO:0000313" key="2">
    <source>
        <dbReference type="EMBL" id="MPW24740.1"/>
    </source>
</evidence>
<feature type="domain" description="Chalcone isomerase N-terminal" evidence="1">
    <location>
        <begin position="3"/>
        <end position="73"/>
    </location>
</feature>
<dbReference type="InterPro" id="IPR011008">
    <property type="entry name" value="Dimeric_a/b-barrel"/>
</dbReference>
<gene>
    <name evidence="2" type="ORF">GC105_02910</name>
</gene>
<organism evidence="2 3">
    <name type="scientific">Alkalibaculum sporogenes</name>
    <dbReference type="NCBI Taxonomy" id="2655001"/>
    <lineage>
        <taxon>Bacteria</taxon>
        <taxon>Bacillati</taxon>
        <taxon>Bacillota</taxon>
        <taxon>Clostridia</taxon>
        <taxon>Eubacteriales</taxon>
        <taxon>Eubacteriaceae</taxon>
        <taxon>Alkalibaculum</taxon>
    </lineage>
</organism>
<evidence type="ECO:0000313" key="3">
    <source>
        <dbReference type="Proteomes" id="UP000440004"/>
    </source>
</evidence>
<accession>A0A6A7K5Q8</accession>
<comment type="caution">
    <text evidence="2">The sequence shown here is derived from an EMBL/GenBank/DDBJ whole genome shotgun (WGS) entry which is preliminary data.</text>
</comment>
<evidence type="ECO:0000259" key="1">
    <source>
        <dbReference type="Pfam" id="PF18232"/>
    </source>
</evidence>
<proteinExistence type="predicted"/>
<dbReference type="SUPFAM" id="SSF54909">
    <property type="entry name" value="Dimeric alpha+beta barrel"/>
    <property type="match status" value="1"/>
</dbReference>
<keyword evidence="3" id="KW-1185">Reference proteome</keyword>
<dbReference type="RefSeq" id="WP_152801502.1">
    <property type="nucleotide sequence ID" value="NZ_WHNX01000003.1"/>
</dbReference>
<reference evidence="2 3" key="1">
    <citation type="submission" date="2019-10" db="EMBL/GenBank/DDBJ databases">
        <title>Alkalibaculum tamaniensis sp.nov., a new alkaliphilic acetogen, isolated on methoxylated aromatics from a mud volcano.</title>
        <authorList>
            <person name="Khomyakova M.A."/>
            <person name="Merkel A.Y."/>
            <person name="Bonch-Osmolovskaya E.A."/>
            <person name="Slobodkin A.I."/>
        </authorList>
    </citation>
    <scope>NUCLEOTIDE SEQUENCE [LARGE SCALE GENOMIC DNA]</scope>
    <source>
        <strain evidence="2 3">M08DMB</strain>
    </source>
</reference>
<dbReference type="InterPro" id="IPR040518">
    <property type="entry name" value="Chalcone_N"/>
</dbReference>
<name>A0A6A7K5Q8_9FIRM</name>
<protein>
    <recommendedName>
        <fullName evidence="1">Chalcone isomerase N-terminal domain-containing protein</fullName>
    </recommendedName>
</protein>
<dbReference type="EMBL" id="WHNX01000003">
    <property type="protein sequence ID" value="MPW24740.1"/>
    <property type="molecule type" value="Genomic_DNA"/>
</dbReference>
<dbReference type="Pfam" id="PF18232">
    <property type="entry name" value="Chalcone_N"/>
    <property type="match status" value="1"/>
</dbReference>
<sequence>MKRSYLTLNIMDENDLIYMNRWLFKDHAPDTVSQNGPILERYCTYRALPFPQGAKEYGAYNWRMTEHWWREDPWGHIDSSENHGSAICEIWPERYNDIIGQGHASGARTGTWKGEPEGDHPPVFTFVPYRPNNCFKGAGITLKEGPFYRFVVQFKYPEGVSYEEGEEWFLNHFAPEVSKQPELLRFFAFKVIEPFAGPFVRVMELWYKDPNSWKKAWVDNIPQISKPSWATYDKAPYLQPYVDWVSIFLEERAECDFLNDYNGYYTTA</sequence>
<dbReference type="Proteomes" id="UP000440004">
    <property type="component" value="Unassembled WGS sequence"/>
</dbReference>
<dbReference type="AlphaFoldDB" id="A0A6A7K5Q8"/>